<comment type="caution">
    <text evidence="2">The sequence shown here is derived from an EMBL/GenBank/DDBJ whole genome shotgun (WGS) entry which is preliminary data.</text>
</comment>
<dbReference type="EMBL" id="LAZR01002934">
    <property type="protein sequence ID" value="KKN23843.1"/>
    <property type="molecule type" value="Genomic_DNA"/>
</dbReference>
<accession>A0A0F9S3E6</accession>
<name>A0A0F9S3E6_9ZZZZ</name>
<dbReference type="AlphaFoldDB" id="A0A0F9S3E6"/>
<evidence type="ECO:0000256" key="1">
    <source>
        <dbReference type="SAM" id="MobiDB-lite"/>
    </source>
</evidence>
<reference evidence="2" key="1">
    <citation type="journal article" date="2015" name="Nature">
        <title>Complex archaea that bridge the gap between prokaryotes and eukaryotes.</title>
        <authorList>
            <person name="Spang A."/>
            <person name="Saw J.H."/>
            <person name="Jorgensen S.L."/>
            <person name="Zaremba-Niedzwiedzka K."/>
            <person name="Martijn J."/>
            <person name="Lind A.E."/>
            <person name="van Eijk R."/>
            <person name="Schleper C."/>
            <person name="Guy L."/>
            <person name="Ettema T.J."/>
        </authorList>
    </citation>
    <scope>NUCLEOTIDE SEQUENCE</scope>
</reference>
<gene>
    <name evidence="2" type="ORF">LCGC14_0901000</name>
</gene>
<feature type="region of interest" description="Disordered" evidence="1">
    <location>
        <begin position="1"/>
        <end position="29"/>
    </location>
</feature>
<proteinExistence type="predicted"/>
<evidence type="ECO:0000313" key="2">
    <source>
        <dbReference type="EMBL" id="KKN23843.1"/>
    </source>
</evidence>
<protein>
    <submittedName>
        <fullName evidence="2">Uncharacterized protein</fullName>
    </submittedName>
</protein>
<sequence length="78" mass="8822">MKKQLPEENKELTMEQRKGQETAASMEAEKVDPTVVSVPIDLVLAAYQCISEASHKRSWLEITSLMNELQKYLPQDGS</sequence>
<feature type="compositionally biased region" description="Basic and acidic residues" evidence="1">
    <location>
        <begin position="1"/>
        <end position="20"/>
    </location>
</feature>
<organism evidence="2">
    <name type="scientific">marine sediment metagenome</name>
    <dbReference type="NCBI Taxonomy" id="412755"/>
    <lineage>
        <taxon>unclassified sequences</taxon>
        <taxon>metagenomes</taxon>
        <taxon>ecological metagenomes</taxon>
    </lineage>
</organism>